<name>A0ABD5B3C8_ELIMR</name>
<dbReference type="AlphaFoldDB" id="A0ABD5B3C8"/>
<comment type="caution">
    <text evidence="1">The sequence shown here is derived from an EMBL/GenBank/DDBJ whole genome shotgun (WGS) entry which is preliminary data.</text>
</comment>
<dbReference type="RefSeq" id="WP_309046294.1">
    <property type="nucleotide sequence ID" value="NZ_JAUCQJ010000002.1"/>
</dbReference>
<accession>A0ABD5B3C8</accession>
<organism evidence="1 2">
    <name type="scientific">Elizabethkingia miricola</name>
    <name type="common">Chryseobacterium miricola</name>
    <dbReference type="NCBI Taxonomy" id="172045"/>
    <lineage>
        <taxon>Bacteria</taxon>
        <taxon>Pseudomonadati</taxon>
        <taxon>Bacteroidota</taxon>
        <taxon>Flavobacteriia</taxon>
        <taxon>Flavobacteriales</taxon>
        <taxon>Weeksellaceae</taxon>
        <taxon>Elizabethkingia</taxon>
    </lineage>
</organism>
<proteinExistence type="predicted"/>
<dbReference type="EMBL" id="JAUCQJ010000002">
    <property type="protein sequence ID" value="MDQ8748343.1"/>
    <property type="molecule type" value="Genomic_DNA"/>
</dbReference>
<gene>
    <name evidence="1" type="ORF">QT385_06820</name>
</gene>
<evidence type="ECO:0000313" key="2">
    <source>
        <dbReference type="Proteomes" id="UP001239265"/>
    </source>
</evidence>
<dbReference type="Proteomes" id="UP001239265">
    <property type="component" value="Unassembled WGS sequence"/>
</dbReference>
<reference evidence="1 2" key="1">
    <citation type="submission" date="2023-06" db="EMBL/GenBank/DDBJ databases">
        <title>Nosocomial Elizabethkingia miricola genome.</title>
        <authorList>
            <person name="Morgado S."/>
            <person name="Fonseca E."/>
            <person name="Freitas F."/>
            <person name="Vicente A.C."/>
        </authorList>
    </citation>
    <scope>NUCLEOTIDE SEQUENCE [LARGE SCALE GENOMIC DNA]</scope>
    <source>
        <strain evidence="1 2">EM15</strain>
    </source>
</reference>
<protein>
    <submittedName>
        <fullName evidence="1">Uncharacterized protein</fullName>
    </submittedName>
</protein>
<evidence type="ECO:0000313" key="1">
    <source>
        <dbReference type="EMBL" id="MDQ8748343.1"/>
    </source>
</evidence>
<sequence length="197" mass="22150">MSENQLAQTKTNEVVLQAEDMRLKMQNFTQLLNKEPMSGIDLTPDKKAKTINISHIEMTLDEMFFGAWSTENFKWTVIQNEVVGSLELVVMHPVTGMMIRRTGAASIIIQVDKVPDEIKNNSKARNIHALSPENKKPNALDMGFPKLKAECTKNAAQSLGKVFGRDLNRGEKADVFNPLLKKEALKEKNTINKPEMP</sequence>